<dbReference type="AlphaFoldDB" id="A0AAE0VS49"/>
<sequence>MDKFRPVIGESFGVIAKGIRVLDEDVRAALKKYSTAKIVYESMRTRNKMAGEENANDNV</sequence>
<organism evidence="1 2">
    <name type="scientific">Potamilus streckersoni</name>
    <dbReference type="NCBI Taxonomy" id="2493646"/>
    <lineage>
        <taxon>Eukaryota</taxon>
        <taxon>Metazoa</taxon>
        <taxon>Spiralia</taxon>
        <taxon>Lophotrochozoa</taxon>
        <taxon>Mollusca</taxon>
        <taxon>Bivalvia</taxon>
        <taxon>Autobranchia</taxon>
        <taxon>Heteroconchia</taxon>
        <taxon>Palaeoheterodonta</taxon>
        <taxon>Unionida</taxon>
        <taxon>Unionoidea</taxon>
        <taxon>Unionidae</taxon>
        <taxon>Ambleminae</taxon>
        <taxon>Lampsilini</taxon>
        <taxon>Potamilus</taxon>
    </lineage>
</organism>
<dbReference type="Proteomes" id="UP001195483">
    <property type="component" value="Unassembled WGS sequence"/>
</dbReference>
<evidence type="ECO:0000313" key="2">
    <source>
        <dbReference type="Proteomes" id="UP001195483"/>
    </source>
</evidence>
<protein>
    <submittedName>
        <fullName evidence="1">Uncharacterized protein</fullName>
    </submittedName>
</protein>
<dbReference type="EMBL" id="JAEAOA010001044">
    <property type="protein sequence ID" value="KAK3587025.1"/>
    <property type="molecule type" value="Genomic_DNA"/>
</dbReference>
<reference evidence="1" key="1">
    <citation type="journal article" date="2021" name="Genome Biol. Evol.">
        <title>A High-Quality Reference Genome for a Parasitic Bivalve with Doubly Uniparental Inheritance (Bivalvia: Unionida).</title>
        <authorList>
            <person name="Smith C.H."/>
        </authorList>
    </citation>
    <scope>NUCLEOTIDE SEQUENCE</scope>
    <source>
        <strain evidence="1">CHS0354</strain>
    </source>
</reference>
<reference evidence="1" key="3">
    <citation type="submission" date="2023-05" db="EMBL/GenBank/DDBJ databases">
        <authorList>
            <person name="Smith C.H."/>
        </authorList>
    </citation>
    <scope>NUCLEOTIDE SEQUENCE</scope>
    <source>
        <strain evidence="1">CHS0354</strain>
        <tissue evidence="1">Mantle</tissue>
    </source>
</reference>
<gene>
    <name evidence="1" type="ORF">CHS0354_017006</name>
</gene>
<comment type="caution">
    <text evidence="1">The sequence shown here is derived from an EMBL/GenBank/DDBJ whole genome shotgun (WGS) entry which is preliminary data.</text>
</comment>
<reference evidence="1" key="2">
    <citation type="journal article" date="2021" name="Genome Biol. Evol.">
        <title>Developing a high-quality reference genome for a parasitic bivalve with doubly uniparental inheritance (Bivalvia: Unionida).</title>
        <authorList>
            <person name="Smith C.H."/>
        </authorList>
    </citation>
    <scope>NUCLEOTIDE SEQUENCE</scope>
    <source>
        <strain evidence="1">CHS0354</strain>
        <tissue evidence="1">Mantle</tissue>
    </source>
</reference>
<accession>A0AAE0VS49</accession>
<proteinExistence type="predicted"/>
<keyword evidence="2" id="KW-1185">Reference proteome</keyword>
<name>A0AAE0VS49_9BIVA</name>
<evidence type="ECO:0000313" key="1">
    <source>
        <dbReference type="EMBL" id="KAK3587025.1"/>
    </source>
</evidence>